<evidence type="ECO:0000256" key="1">
    <source>
        <dbReference type="SAM" id="SignalP"/>
    </source>
</evidence>
<proteinExistence type="predicted"/>
<evidence type="ECO:0000313" key="2">
    <source>
        <dbReference type="EMBL" id="ETR67426.1"/>
    </source>
</evidence>
<dbReference type="Proteomes" id="UP000189670">
    <property type="component" value="Unassembled WGS sequence"/>
</dbReference>
<gene>
    <name evidence="2" type="ORF">OMM_05142</name>
</gene>
<dbReference type="EMBL" id="ATBP01001388">
    <property type="protein sequence ID" value="ETR67426.1"/>
    <property type="molecule type" value="Genomic_DNA"/>
</dbReference>
<organism evidence="2 3">
    <name type="scientific">Candidatus Magnetoglobus multicellularis str. Araruama</name>
    <dbReference type="NCBI Taxonomy" id="890399"/>
    <lineage>
        <taxon>Bacteria</taxon>
        <taxon>Pseudomonadati</taxon>
        <taxon>Thermodesulfobacteriota</taxon>
        <taxon>Desulfobacteria</taxon>
        <taxon>Desulfobacterales</taxon>
        <taxon>Desulfobacteraceae</taxon>
        <taxon>Candidatus Magnetoglobus</taxon>
    </lineage>
</organism>
<sequence length="306" mass="33736">MKYQIKLRLLPFVCLMVMSFVFSNTAHADFIRTIVDNGSCAPFVSLKITPNESVKAYNVEETLPDGLIPSNINENGYWDSSKHKIRWGTFLDGNSRTFTYKVTAPKGNYSVTGKASFDGKNEDITGDVKATIKCTPYVSMERTIADNQTCSPSVSLEITPYETVKSYNVEEMLPVGLMALNISENGRWDAVNRKVKWGTFPDGNIRTLTYQVSGNNGVYSVSGKASFDGHTGSITGDTEAAIECIPYVTLERTITNNQTCTPLVSVEVKPTNSVSAYNVEYILPEGLTPSNISDNGQWDALNRKVK</sequence>
<feature type="signal peptide" evidence="1">
    <location>
        <begin position="1"/>
        <end position="28"/>
    </location>
</feature>
<comment type="caution">
    <text evidence="2">The sequence shown here is derived from an EMBL/GenBank/DDBJ whole genome shotgun (WGS) entry which is preliminary data.</text>
</comment>
<dbReference type="AlphaFoldDB" id="A0A1V1NY53"/>
<name>A0A1V1NY53_9BACT</name>
<accession>A0A1V1NY53</accession>
<evidence type="ECO:0000313" key="3">
    <source>
        <dbReference type="Proteomes" id="UP000189670"/>
    </source>
</evidence>
<feature type="chain" id="PRO_5010727483" evidence="1">
    <location>
        <begin position="29"/>
        <end position="306"/>
    </location>
</feature>
<reference evidence="3" key="1">
    <citation type="submission" date="2012-11" db="EMBL/GenBank/DDBJ databases">
        <authorList>
            <person name="Lucero-Rivera Y.E."/>
            <person name="Tovar-Ramirez D."/>
        </authorList>
    </citation>
    <scope>NUCLEOTIDE SEQUENCE [LARGE SCALE GENOMIC DNA]</scope>
    <source>
        <strain evidence="3">Araruama</strain>
    </source>
</reference>
<keyword evidence="1" id="KW-0732">Signal</keyword>
<protein>
    <submittedName>
        <fullName evidence="2">Uncharacterized protein</fullName>
    </submittedName>
</protein>